<evidence type="ECO:0000256" key="3">
    <source>
        <dbReference type="ARBA" id="ARBA00022692"/>
    </source>
</evidence>
<keyword evidence="3 6" id="KW-0812">Transmembrane</keyword>
<comment type="caution">
    <text evidence="8">The sequence shown here is derived from an EMBL/GenBank/DDBJ whole genome shotgun (WGS) entry which is preliminary data.</text>
</comment>
<evidence type="ECO:0000256" key="1">
    <source>
        <dbReference type="ARBA" id="ARBA00004141"/>
    </source>
</evidence>
<dbReference type="GO" id="GO:0007605">
    <property type="term" value="P:sensory perception of sound"/>
    <property type="evidence" value="ECO:0007669"/>
    <property type="project" value="UniProtKB-ARBA"/>
</dbReference>
<evidence type="ECO:0000256" key="6">
    <source>
        <dbReference type="SAM" id="Phobius"/>
    </source>
</evidence>
<reference evidence="8 9" key="1">
    <citation type="submission" date="2024-02" db="EMBL/GenBank/DDBJ databases">
        <title>Chromosome-scale genome assembly of the rough periwinkle Littorina saxatilis.</title>
        <authorList>
            <person name="De Jode A."/>
            <person name="Faria R."/>
            <person name="Formenti G."/>
            <person name="Sims Y."/>
            <person name="Smith T.P."/>
            <person name="Tracey A."/>
            <person name="Wood J.M.D."/>
            <person name="Zagrodzka Z.B."/>
            <person name="Johannesson K."/>
            <person name="Butlin R.K."/>
            <person name="Leder E.H."/>
        </authorList>
    </citation>
    <scope>NUCLEOTIDE SEQUENCE [LARGE SCALE GENOMIC DNA]</scope>
    <source>
        <strain evidence="8">Snail1</strain>
        <tissue evidence="8">Muscle</tissue>
    </source>
</reference>
<evidence type="ECO:0000256" key="5">
    <source>
        <dbReference type="ARBA" id="ARBA00023136"/>
    </source>
</evidence>
<proteinExistence type="inferred from homology"/>
<dbReference type="Gene3D" id="1.20.140.150">
    <property type="match status" value="1"/>
</dbReference>
<dbReference type="InterPro" id="IPR026748">
    <property type="entry name" value="Clarin"/>
</dbReference>
<dbReference type="AlphaFoldDB" id="A0AAN9BN83"/>
<dbReference type="Proteomes" id="UP001374579">
    <property type="component" value="Unassembled WGS sequence"/>
</dbReference>
<organism evidence="8 9">
    <name type="scientific">Littorina saxatilis</name>
    <dbReference type="NCBI Taxonomy" id="31220"/>
    <lineage>
        <taxon>Eukaryota</taxon>
        <taxon>Metazoa</taxon>
        <taxon>Spiralia</taxon>
        <taxon>Lophotrochozoa</taxon>
        <taxon>Mollusca</taxon>
        <taxon>Gastropoda</taxon>
        <taxon>Caenogastropoda</taxon>
        <taxon>Littorinimorpha</taxon>
        <taxon>Littorinoidea</taxon>
        <taxon>Littorinidae</taxon>
        <taxon>Littorina</taxon>
    </lineage>
</organism>
<evidence type="ECO:0000256" key="4">
    <source>
        <dbReference type="ARBA" id="ARBA00022989"/>
    </source>
</evidence>
<evidence type="ECO:0000313" key="9">
    <source>
        <dbReference type="Proteomes" id="UP001374579"/>
    </source>
</evidence>
<evidence type="ECO:0000256" key="7">
    <source>
        <dbReference type="SAM" id="SignalP"/>
    </source>
</evidence>
<keyword evidence="9" id="KW-1185">Reference proteome</keyword>
<dbReference type="Pfam" id="PF25807">
    <property type="entry name" value="Clarin-2"/>
    <property type="match status" value="1"/>
</dbReference>
<dbReference type="GO" id="GO:0016020">
    <property type="term" value="C:membrane"/>
    <property type="evidence" value="ECO:0007669"/>
    <property type="project" value="UniProtKB-SubCell"/>
</dbReference>
<evidence type="ECO:0000313" key="8">
    <source>
        <dbReference type="EMBL" id="KAK7109421.1"/>
    </source>
</evidence>
<protein>
    <recommendedName>
        <fullName evidence="10">Clarin-3</fullName>
    </recommendedName>
</protein>
<gene>
    <name evidence="8" type="ORF">V1264_013467</name>
</gene>
<feature type="signal peptide" evidence="7">
    <location>
        <begin position="1"/>
        <end position="18"/>
    </location>
</feature>
<comment type="subcellular location">
    <subcellularLocation>
        <location evidence="1">Membrane</location>
        <topology evidence="1">Multi-pass membrane protein</topology>
    </subcellularLocation>
</comment>
<evidence type="ECO:0008006" key="10">
    <source>
        <dbReference type="Google" id="ProtNLM"/>
    </source>
</evidence>
<name>A0AAN9BN83_9CAEN</name>
<dbReference type="PANTHER" id="PTHR31548">
    <property type="entry name" value="CLARIN"/>
    <property type="match status" value="1"/>
</dbReference>
<comment type="similarity">
    <text evidence="2">Belongs to the clarin family.</text>
</comment>
<evidence type="ECO:0000256" key="2">
    <source>
        <dbReference type="ARBA" id="ARBA00005787"/>
    </source>
</evidence>
<feature type="transmembrane region" description="Helical" evidence="6">
    <location>
        <begin position="112"/>
        <end position="142"/>
    </location>
</feature>
<dbReference type="EMBL" id="JBAMIC010000003">
    <property type="protein sequence ID" value="KAK7109421.1"/>
    <property type="molecule type" value="Genomic_DNA"/>
</dbReference>
<keyword evidence="4 6" id="KW-1133">Transmembrane helix</keyword>
<feature type="transmembrane region" description="Helical" evidence="6">
    <location>
        <begin position="204"/>
        <end position="225"/>
    </location>
</feature>
<keyword evidence="7" id="KW-0732">Signal</keyword>
<dbReference type="PANTHER" id="PTHR31548:SF1">
    <property type="entry name" value="LD47387P"/>
    <property type="match status" value="1"/>
</dbReference>
<sequence length="249" mass="27080">MGVVLLVTAFATDYWVTASPQSVTNNSTSDTPDTSNSSFGLFNGKQYLKYTTGDRSFPLQALCNATEGVCAYIFLRQGTEPRAKLTELIQEYKKNGTASSGLGQIEHGLFSFALWVCTIIFLSLSIVMGLVTIGFSVFNVFGRPIETITGPMGLYLWNGLSLLLTILTLSLFGALYGGELSQNFLMFEDYKIGWRSEGHTSLGYSYFLVIGGAGAFIVNLILLYLSGHTLSCSYAGSGEKEVDNGMILY</sequence>
<feature type="transmembrane region" description="Helical" evidence="6">
    <location>
        <begin position="154"/>
        <end position="176"/>
    </location>
</feature>
<feature type="chain" id="PRO_5042894891" description="Clarin-3" evidence="7">
    <location>
        <begin position="19"/>
        <end position="249"/>
    </location>
</feature>
<accession>A0AAN9BN83</accession>
<keyword evidence="5 6" id="KW-0472">Membrane</keyword>